<keyword evidence="1" id="KW-0732">Signal</keyword>
<dbReference type="Proteomes" id="UP000553034">
    <property type="component" value="Unassembled WGS sequence"/>
</dbReference>
<organism evidence="2 3">
    <name type="scientific">Mesonia hippocampi</name>
    <dbReference type="NCBI Taxonomy" id="1628250"/>
    <lineage>
        <taxon>Bacteria</taxon>
        <taxon>Pseudomonadati</taxon>
        <taxon>Bacteroidota</taxon>
        <taxon>Flavobacteriia</taxon>
        <taxon>Flavobacteriales</taxon>
        <taxon>Flavobacteriaceae</taxon>
        <taxon>Mesonia</taxon>
    </lineage>
</organism>
<protein>
    <recommendedName>
        <fullName evidence="4">DUF4382 domain-containing protein</fullName>
    </recommendedName>
</protein>
<dbReference type="AlphaFoldDB" id="A0A840EJP7"/>
<evidence type="ECO:0000256" key="1">
    <source>
        <dbReference type="SAM" id="SignalP"/>
    </source>
</evidence>
<feature type="signal peptide" evidence="1">
    <location>
        <begin position="1"/>
        <end position="18"/>
    </location>
</feature>
<sequence>MRKLLFTLITLFSIGLIACENDDNKNNPPNNSDFGEITLKVAGDLNANFSGMADFHLLKILNVESWEVNGHDYNPQTFSITISNRAINSASQRPNPGTYTIGSSTNADFSVDLTYIPDGDFINTVEFSTSLLADLAEPAENRGTLTITSSNEDTVKGHFECTAFRIDDDLNIVETIEISGEFTANKRRFD</sequence>
<comment type="caution">
    <text evidence="2">The sequence shown here is derived from an EMBL/GenBank/DDBJ whole genome shotgun (WGS) entry which is preliminary data.</text>
</comment>
<evidence type="ECO:0000313" key="3">
    <source>
        <dbReference type="Proteomes" id="UP000553034"/>
    </source>
</evidence>
<dbReference type="PROSITE" id="PS51257">
    <property type="entry name" value="PROKAR_LIPOPROTEIN"/>
    <property type="match status" value="1"/>
</dbReference>
<evidence type="ECO:0008006" key="4">
    <source>
        <dbReference type="Google" id="ProtNLM"/>
    </source>
</evidence>
<feature type="chain" id="PRO_5032752900" description="DUF4382 domain-containing protein" evidence="1">
    <location>
        <begin position="19"/>
        <end position="190"/>
    </location>
</feature>
<accession>A0A840EJP7</accession>
<proteinExistence type="predicted"/>
<keyword evidence="3" id="KW-1185">Reference proteome</keyword>
<gene>
    <name evidence="2" type="ORF">GGR32_000652</name>
</gene>
<name>A0A840EJP7_9FLAO</name>
<dbReference type="EMBL" id="JACIFO010000002">
    <property type="protein sequence ID" value="MBB4118378.1"/>
    <property type="molecule type" value="Genomic_DNA"/>
</dbReference>
<evidence type="ECO:0000313" key="2">
    <source>
        <dbReference type="EMBL" id="MBB4118378.1"/>
    </source>
</evidence>
<reference evidence="2 3" key="1">
    <citation type="submission" date="2020-08" db="EMBL/GenBank/DDBJ databases">
        <title>Genomic Encyclopedia of Type Strains, Phase IV (KMG-IV): sequencing the most valuable type-strain genomes for metagenomic binning, comparative biology and taxonomic classification.</title>
        <authorList>
            <person name="Goeker M."/>
        </authorList>
    </citation>
    <scope>NUCLEOTIDE SEQUENCE [LARGE SCALE GENOMIC DNA]</scope>
    <source>
        <strain evidence="2 3">DSM 29568</strain>
    </source>
</reference>
<dbReference type="RefSeq" id="WP_183476370.1">
    <property type="nucleotide sequence ID" value="NZ_JACIFO010000002.1"/>
</dbReference>